<dbReference type="AlphaFoldDB" id="A0A375EEW3"/>
<reference evidence="3" key="1">
    <citation type="submission" date="2018-01" db="EMBL/GenBank/DDBJ databases">
        <authorList>
            <person name="Gaut B.S."/>
            <person name="Morton B.R."/>
            <person name="Clegg M.T."/>
            <person name="Duvall M.R."/>
        </authorList>
    </citation>
    <scope>NUCLEOTIDE SEQUENCE [LARGE SCALE GENOMIC DNA]</scope>
    <source>
        <plasmid evidence="3">Plasmid cbm2613_p</plasmid>
    </source>
</reference>
<dbReference type="EMBL" id="LT976981">
    <property type="protein sequence ID" value="SOZ74613.1"/>
    <property type="molecule type" value="Genomic_DNA"/>
</dbReference>
<keyword evidence="2" id="KW-0614">Plasmid</keyword>
<evidence type="ECO:0000313" key="2">
    <source>
        <dbReference type="EMBL" id="SOZ74613.1"/>
    </source>
</evidence>
<proteinExistence type="predicted"/>
<gene>
    <name evidence="2" type="ORF">CBM2613_P60045</name>
</gene>
<evidence type="ECO:0000256" key="1">
    <source>
        <dbReference type="SAM" id="MobiDB-lite"/>
    </source>
</evidence>
<feature type="region of interest" description="Disordered" evidence="1">
    <location>
        <begin position="399"/>
        <end position="430"/>
    </location>
</feature>
<organism evidence="2 3">
    <name type="scientific">Cupriavidus taiwanensis</name>
    <dbReference type="NCBI Taxonomy" id="164546"/>
    <lineage>
        <taxon>Bacteria</taxon>
        <taxon>Pseudomonadati</taxon>
        <taxon>Pseudomonadota</taxon>
        <taxon>Betaproteobacteria</taxon>
        <taxon>Burkholderiales</taxon>
        <taxon>Burkholderiaceae</taxon>
        <taxon>Cupriavidus</taxon>
    </lineage>
</organism>
<feature type="compositionally biased region" description="Low complexity" evidence="1">
    <location>
        <begin position="405"/>
        <end position="418"/>
    </location>
</feature>
<protein>
    <submittedName>
        <fullName evidence="2">Uncharacterized protein</fullName>
    </submittedName>
</protein>
<dbReference type="Proteomes" id="UP000256952">
    <property type="component" value="Plasmid CBM2613_p"/>
</dbReference>
<accession>A0A375EEW3</accession>
<sequence>MGGLGSCCDDRNILETNIRVMRGARALARHHARAHGILGRADRAEQRAVARVLETAQDRPALALAMIGNGPVGESVAAFRVVSRVLRANAQRARGDLAEATPLERPARFEHVLHERLCGRIARARDGAREFVLHLGAPVVDLAHEHEDRLHHVERLEAGDHDGLAIPLRESLIRRGADHDADVRGADVAVEWHRVRVDGRRGEQMRDRGGREHMAAQHAEVLRAARRRLAHDERRGGRGGLEADGEKDDLALRMLACDAQRVARRIHHADVRAARLGPLERQAVRGGHAHRVAIGAEDHAVFEREPNRQIDAPDRQHANRAAGTVDHPHVFRQEIGHAVAGNRVRMTAAELHEVVAAPGLRLRLDAPGNARGDFAVAEFVDIFHCAAPGCATDASCASPSDWATSPNSASVRSASSGSITPSAKPTCTIT</sequence>
<geneLocation type="plasmid" evidence="3">
    <name>cbm2613_p</name>
</geneLocation>
<evidence type="ECO:0000313" key="3">
    <source>
        <dbReference type="Proteomes" id="UP000256952"/>
    </source>
</evidence>
<feature type="compositionally biased region" description="Polar residues" evidence="1">
    <location>
        <begin position="419"/>
        <end position="430"/>
    </location>
</feature>
<name>A0A375EEW3_9BURK</name>